<feature type="transmembrane region" description="Helical" evidence="7">
    <location>
        <begin position="905"/>
        <end position="927"/>
    </location>
</feature>
<evidence type="ECO:0000256" key="2">
    <source>
        <dbReference type="ARBA" id="ARBA00022475"/>
    </source>
</evidence>
<evidence type="ECO:0000256" key="6">
    <source>
        <dbReference type="ARBA" id="ARBA00038076"/>
    </source>
</evidence>
<dbReference type="PANTHER" id="PTHR30572">
    <property type="entry name" value="MEMBRANE COMPONENT OF TRANSPORTER-RELATED"/>
    <property type="match status" value="1"/>
</dbReference>
<keyword evidence="5 7" id="KW-0472">Membrane</keyword>
<feature type="transmembrane region" description="Helical" evidence="7">
    <location>
        <begin position="452"/>
        <end position="470"/>
    </location>
</feature>
<protein>
    <submittedName>
        <fullName evidence="9">FtsX-like permease family protein</fullName>
    </submittedName>
</protein>
<dbReference type="InterPro" id="IPR003838">
    <property type="entry name" value="ABC3_permease_C"/>
</dbReference>
<feature type="transmembrane region" description="Helical" evidence="7">
    <location>
        <begin position="490"/>
        <end position="510"/>
    </location>
</feature>
<keyword evidence="10" id="KW-1185">Reference proteome</keyword>
<sequence>MLKITFKNILKNKVLSLCLVVGFIFTIAVICAVPMFSESVLNNYIQNIFKSAENKIEINNLNNDYTYSAALKITKNFNYNVDFNSLFEDYKNAKKSFFAEDKKLGLSIVAEKATLTLDNITYAYNKGENESFSSKNQIEYISDINKHINFIKGEMGTNILSKNNEVEVITDESTFNNFNLELNKSYEVTNINKAKPLRLKVVGVFDIKDKKEGFWLDKGTNFYCKFIVTEGAFANLLKNNEEYTRLFNNIGLEAIYDVKSINTSNAKLAYDYGKILSDTFTARTGSRVLCTVSDNLKDYVDKEGLYKTVMWIFLIPVLIVVLYYIWMISCFVVEADKEQIAVLKSRGASKLEIIRIYLNEGLVLSSIGFLAGPILSIILCKVISYSDGFLVFSKDQEINISFTYKIYILAAVAVIVLLGILLLSVHFASEKSIVDVKRNNNRYVKFIFSNKYMDFILLIISVYGYYNYAINKNVLILGEVNKAKAPLDPLLYLTSSVFIIGAGMFLLRLYRYIAKLCFKIGKNNYFTTLYIAIINLLRYHLKNSIALLFVVITVAIGIFNLHIAKDINTSYINTVKYTTGADFILTGKWEKLANTNGEIEVDKNANLYSYIEPSYSQYSKVEGIEKFTRVANISGGRIGLASNGGMGADIMGIIPNEFGQIAYFDSQLLTTHWFNYLNAMTNRKDIVIISKGLSDVSGIKVGDTVYYSINQGLNIQSTVYAVVDYWPGYSNLQNKSLLICNFNYLFSRSPIYPYEIWMKKKPNISDDVIYSSIRNEKLQITEFKNLNIENYYAKNDIFLKGTNSILNLGFLSIGAIAILGFIIYWIISLKTRKLSFGIYRSLGISSKEISKTLLIEQFLTLGVSILIGIGVGNITSWLFIPLVKELWYKNRYVIPVKNLSYLYEYLQFSVILLVIFIISFIILKIYISKLKMHQAIKLGDD</sequence>
<feature type="transmembrane region" description="Helical" evidence="7">
    <location>
        <begin position="805"/>
        <end position="827"/>
    </location>
</feature>
<feature type="domain" description="ABC3 transporter permease C-terminal" evidence="8">
    <location>
        <begin position="312"/>
        <end position="425"/>
    </location>
</feature>
<comment type="similarity">
    <text evidence="6">Belongs to the ABC-4 integral membrane protein family.</text>
</comment>
<name>A0ABW8TA77_9CLOT</name>
<feature type="transmembrane region" description="Helical" evidence="7">
    <location>
        <begin position="545"/>
        <end position="564"/>
    </location>
</feature>
<comment type="subcellular location">
    <subcellularLocation>
        <location evidence="1">Cell membrane</location>
        <topology evidence="1">Multi-pass membrane protein</topology>
    </subcellularLocation>
</comment>
<comment type="caution">
    <text evidence="9">The sequence shown here is derived from an EMBL/GenBank/DDBJ whole genome shotgun (WGS) entry which is preliminary data.</text>
</comment>
<evidence type="ECO:0000256" key="5">
    <source>
        <dbReference type="ARBA" id="ARBA00023136"/>
    </source>
</evidence>
<dbReference type="PANTHER" id="PTHR30572:SF4">
    <property type="entry name" value="ABC TRANSPORTER PERMEASE YTRF"/>
    <property type="match status" value="1"/>
</dbReference>
<keyword evidence="4 7" id="KW-1133">Transmembrane helix</keyword>
<evidence type="ECO:0000313" key="10">
    <source>
        <dbReference type="Proteomes" id="UP001623591"/>
    </source>
</evidence>
<evidence type="ECO:0000313" key="9">
    <source>
        <dbReference type="EMBL" id="MFL0247949.1"/>
    </source>
</evidence>
<dbReference type="Proteomes" id="UP001623591">
    <property type="component" value="Unassembled WGS sequence"/>
</dbReference>
<feature type="transmembrane region" description="Helical" evidence="7">
    <location>
        <begin position="404"/>
        <end position="428"/>
    </location>
</feature>
<evidence type="ECO:0000259" key="8">
    <source>
        <dbReference type="Pfam" id="PF02687"/>
    </source>
</evidence>
<evidence type="ECO:0000256" key="1">
    <source>
        <dbReference type="ARBA" id="ARBA00004651"/>
    </source>
</evidence>
<evidence type="ECO:0000256" key="7">
    <source>
        <dbReference type="SAM" id="Phobius"/>
    </source>
</evidence>
<proteinExistence type="inferred from homology"/>
<feature type="transmembrane region" description="Helical" evidence="7">
    <location>
        <begin position="858"/>
        <end position="880"/>
    </location>
</feature>
<accession>A0ABW8TA77</accession>
<dbReference type="EMBL" id="JBJHZZ010000011">
    <property type="protein sequence ID" value="MFL0247949.1"/>
    <property type="molecule type" value="Genomic_DNA"/>
</dbReference>
<keyword evidence="3 7" id="KW-0812">Transmembrane</keyword>
<organism evidence="9 10">
    <name type="scientific">Candidatus Clostridium stratigraminis</name>
    <dbReference type="NCBI Taxonomy" id="3381661"/>
    <lineage>
        <taxon>Bacteria</taxon>
        <taxon>Bacillati</taxon>
        <taxon>Bacillota</taxon>
        <taxon>Clostridia</taxon>
        <taxon>Eubacteriales</taxon>
        <taxon>Clostridiaceae</taxon>
        <taxon>Clostridium</taxon>
    </lineage>
</organism>
<keyword evidence="2" id="KW-1003">Cell membrane</keyword>
<dbReference type="Pfam" id="PF02687">
    <property type="entry name" value="FtsX"/>
    <property type="match status" value="2"/>
</dbReference>
<feature type="transmembrane region" description="Helical" evidence="7">
    <location>
        <begin position="356"/>
        <end position="384"/>
    </location>
</feature>
<feature type="domain" description="ABC3 transporter permease C-terminal" evidence="8">
    <location>
        <begin position="811"/>
        <end position="930"/>
    </location>
</feature>
<evidence type="ECO:0000256" key="3">
    <source>
        <dbReference type="ARBA" id="ARBA00022692"/>
    </source>
</evidence>
<dbReference type="InterPro" id="IPR050250">
    <property type="entry name" value="Macrolide_Exporter_MacB"/>
</dbReference>
<dbReference type="RefSeq" id="WP_406770381.1">
    <property type="nucleotide sequence ID" value="NZ_JBJHZZ010000011.1"/>
</dbReference>
<gene>
    <name evidence="9" type="ORF">ACJDUG_13325</name>
</gene>
<evidence type="ECO:0000256" key="4">
    <source>
        <dbReference type="ARBA" id="ARBA00022989"/>
    </source>
</evidence>
<feature type="transmembrane region" description="Helical" evidence="7">
    <location>
        <begin position="309"/>
        <end position="335"/>
    </location>
</feature>
<reference evidence="9 10" key="1">
    <citation type="submission" date="2024-11" db="EMBL/GenBank/DDBJ databases">
        <authorList>
            <person name="Heng Y.C."/>
            <person name="Lim A.C.H."/>
            <person name="Lee J.K.Y."/>
            <person name="Kittelmann S."/>
        </authorList>
    </citation>
    <scope>NUCLEOTIDE SEQUENCE [LARGE SCALE GENOMIC DNA]</scope>
    <source>
        <strain evidence="9 10">WILCCON 0185</strain>
    </source>
</reference>